<reference evidence="1 2" key="1">
    <citation type="journal article" date="2015" name="Fungal Genet. Biol.">
        <title>Evolution of novel wood decay mechanisms in Agaricales revealed by the genome sequences of Fistulina hepatica and Cylindrobasidium torrendii.</title>
        <authorList>
            <person name="Floudas D."/>
            <person name="Held B.W."/>
            <person name="Riley R."/>
            <person name="Nagy L.G."/>
            <person name="Koehler G."/>
            <person name="Ransdell A.S."/>
            <person name="Younus H."/>
            <person name="Chow J."/>
            <person name="Chiniquy J."/>
            <person name="Lipzen A."/>
            <person name="Tritt A."/>
            <person name="Sun H."/>
            <person name="Haridas S."/>
            <person name="LaButti K."/>
            <person name="Ohm R.A."/>
            <person name="Kues U."/>
            <person name="Blanchette R.A."/>
            <person name="Grigoriev I.V."/>
            <person name="Minto R.E."/>
            <person name="Hibbett D.S."/>
        </authorList>
    </citation>
    <scope>NUCLEOTIDE SEQUENCE [LARGE SCALE GENOMIC DNA]</scope>
    <source>
        <strain evidence="1 2">ATCC 64428</strain>
    </source>
</reference>
<name>A0A0D7AFP8_9AGAR</name>
<proteinExistence type="predicted"/>
<accession>A0A0D7AFP8</accession>
<dbReference type="AlphaFoldDB" id="A0A0D7AFP8"/>
<dbReference type="OrthoDB" id="3357948at2759"/>
<feature type="non-terminal residue" evidence="1">
    <location>
        <position position="134"/>
    </location>
</feature>
<organism evidence="1 2">
    <name type="scientific">Fistulina hepatica ATCC 64428</name>
    <dbReference type="NCBI Taxonomy" id="1128425"/>
    <lineage>
        <taxon>Eukaryota</taxon>
        <taxon>Fungi</taxon>
        <taxon>Dikarya</taxon>
        <taxon>Basidiomycota</taxon>
        <taxon>Agaricomycotina</taxon>
        <taxon>Agaricomycetes</taxon>
        <taxon>Agaricomycetidae</taxon>
        <taxon>Agaricales</taxon>
        <taxon>Fistulinaceae</taxon>
        <taxon>Fistulina</taxon>
    </lineage>
</organism>
<sequence>VLLSSFHVTARLVHHSELQGTGMRIPDEGITVCGPISEALSSMPQELRTSELDSARTEDWIIGVCHSRETGIEFYPDGLQKVGLCRLEDDPEAPMPPYPEDYEPPPPSFRLTPVGRAVLEMAWLGCIALTSFQP</sequence>
<feature type="non-terminal residue" evidence="1">
    <location>
        <position position="1"/>
    </location>
</feature>
<evidence type="ECO:0000313" key="2">
    <source>
        <dbReference type="Proteomes" id="UP000054144"/>
    </source>
</evidence>
<evidence type="ECO:0000313" key="1">
    <source>
        <dbReference type="EMBL" id="KIY50146.1"/>
    </source>
</evidence>
<keyword evidence="2" id="KW-1185">Reference proteome</keyword>
<dbReference type="Proteomes" id="UP000054144">
    <property type="component" value="Unassembled WGS sequence"/>
</dbReference>
<protein>
    <submittedName>
        <fullName evidence="1">Uncharacterized protein</fullName>
    </submittedName>
</protein>
<gene>
    <name evidence="1" type="ORF">FISHEDRAFT_24924</name>
</gene>
<dbReference type="EMBL" id="KN881676">
    <property type="protein sequence ID" value="KIY50146.1"/>
    <property type="molecule type" value="Genomic_DNA"/>
</dbReference>